<dbReference type="Gene3D" id="3.40.50.410">
    <property type="entry name" value="von Willebrand factor, type A domain"/>
    <property type="match status" value="1"/>
</dbReference>
<dbReference type="AlphaFoldDB" id="A0ABD7V6M5"/>
<organism evidence="4 5">
    <name type="scientific">Gordonia paraffinivorans</name>
    <dbReference type="NCBI Taxonomy" id="175628"/>
    <lineage>
        <taxon>Bacteria</taxon>
        <taxon>Bacillati</taxon>
        <taxon>Actinomycetota</taxon>
        <taxon>Actinomycetes</taxon>
        <taxon>Mycobacteriales</taxon>
        <taxon>Gordoniaceae</taxon>
        <taxon>Gordonia</taxon>
    </lineage>
</organism>
<dbReference type="SUPFAM" id="SSF53300">
    <property type="entry name" value="vWA-like"/>
    <property type="match status" value="1"/>
</dbReference>
<keyword evidence="2" id="KW-0472">Membrane</keyword>
<evidence type="ECO:0000256" key="2">
    <source>
        <dbReference type="SAM" id="Phobius"/>
    </source>
</evidence>
<dbReference type="Pfam" id="PF13531">
    <property type="entry name" value="SBP_bac_11"/>
    <property type="match status" value="1"/>
</dbReference>
<sequence>MGRHSSDGDRAGNEWSRSEKNPAARNQAGQNPAGQNPTGRATGGFRAAGDPGRPRAESDTGRSRAASDTGRSRAASDTGRSRAASDTGRSRGASDTGRSRGASDSGGFRAASGSPRASDTGGFRHAADAGDDDFGFEHREPRTGRRSPWLWGIVALVVVAALVTGFVIWKTSTSGCGERTKVAVVSDAAMTNALSEVARQASKDSCFDFDVKTAAGADVPGLMTQGAAAPDLWVADSQVQARRVTTQVRRELDLVSPSIASTPAVVVGSDVPELQTWVDVMKLPNLRTGSPIDTSTGDAPIIGALAAVDAGELTNEKFTEAMTVLAVQQNNARLQNDSEGARLNLADREGVPVVTTEQQYQQFVRTHPGSELKSSVPESGTVTLDYPLVNTAATARQEVAAEAGAALVAALDSEAGRKALADAGYRDPEGNGVGEPVKRLLLGDPASVDKALRQWQVLGVPIRSLVVQDTSGSMAAAAGGATRAELLIEASKTGLKLFPNNTQIGGWAFSVDKGGNGQDWVEMAPIKRLDAPSGRGTHREALAEAVEDGLSDLGGGTGLYDTTLAAFKKVQDTYDPNYSNSVIVMTDGQNDDPNSITLDELLAELKRLEDPARPVLVLTIGISDDADTEALAKIAEATGGTTYVAKDAADIRTVFVDAIQARVAAAGR</sequence>
<evidence type="ECO:0000313" key="4">
    <source>
        <dbReference type="EMBL" id="VFA90004.1"/>
    </source>
</evidence>
<reference evidence="4 5" key="1">
    <citation type="submission" date="2019-02" db="EMBL/GenBank/DDBJ databases">
        <authorList>
            <consortium name="Pathogen Informatics"/>
        </authorList>
    </citation>
    <scope>NUCLEOTIDE SEQUENCE [LARGE SCALE GENOMIC DNA]</scope>
    <source>
        <strain evidence="4 5">3012STDY6756503</strain>
    </source>
</reference>
<dbReference type="Proteomes" id="UP000360750">
    <property type="component" value="Unassembled WGS sequence"/>
</dbReference>
<feature type="domain" description="VWFA" evidence="3">
    <location>
        <begin position="463"/>
        <end position="659"/>
    </location>
</feature>
<dbReference type="GeneID" id="60751553"/>
<dbReference type="EMBL" id="CAACYD010000007">
    <property type="protein sequence ID" value="VFA90004.1"/>
    <property type="molecule type" value="Genomic_DNA"/>
</dbReference>
<dbReference type="InterPro" id="IPR002035">
    <property type="entry name" value="VWF_A"/>
</dbReference>
<protein>
    <submittedName>
        <fullName evidence="4">von Willebrand factor type A domain</fullName>
    </submittedName>
</protein>
<name>A0ABD7V6M5_9ACTN</name>
<dbReference type="SMART" id="SM00327">
    <property type="entry name" value="VWA"/>
    <property type="match status" value="1"/>
</dbReference>
<accession>A0ABD7V6M5</accession>
<dbReference type="Pfam" id="PF00092">
    <property type="entry name" value="VWA"/>
    <property type="match status" value="1"/>
</dbReference>
<keyword evidence="2" id="KW-1133">Transmembrane helix</keyword>
<keyword evidence="2" id="KW-0812">Transmembrane</keyword>
<feature type="compositionally biased region" description="Basic and acidic residues" evidence="1">
    <location>
        <begin position="1"/>
        <end position="22"/>
    </location>
</feature>
<feature type="compositionally biased region" description="Low complexity" evidence="1">
    <location>
        <begin position="38"/>
        <end position="49"/>
    </location>
</feature>
<evidence type="ECO:0000259" key="3">
    <source>
        <dbReference type="PROSITE" id="PS50234"/>
    </source>
</evidence>
<feature type="compositionally biased region" description="Basic and acidic residues" evidence="1">
    <location>
        <begin position="52"/>
        <end position="62"/>
    </location>
</feature>
<dbReference type="InterPro" id="IPR036465">
    <property type="entry name" value="vWFA_dom_sf"/>
</dbReference>
<feature type="compositionally biased region" description="Polar residues" evidence="1">
    <location>
        <begin position="27"/>
        <end position="37"/>
    </location>
</feature>
<evidence type="ECO:0000256" key="1">
    <source>
        <dbReference type="SAM" id="MobiDB-lite"/>
    </source>
</evidence>
<feature type="transmembrane region" description="Helical" evidence="2">
    <location>
        <begin position="149"/>
        <end position="169"/>
    </location>
</feature>
<feature type="region of interest" description="Disordered" evidence="1">
    <location>
        <begin position="1"/>
        <end position="143"/>
    </location>
</feature>
<gene>
    <name evidence="4" type="ORF">NCTC8139_03582</name>
</gene>
<comment type="caution">
    <text evidence="4">The sequence shown here is derived from an EMBL/GenBank/DDBJ whole genome shotgun (WGS) entry which is preliminary data.</text>
</comment>
<proteinExistence type="predicted"/>
<dbReference type="PROSITE" id="PS50234">
    <property type="entry name" value="VWFA"/>
    <property type="match status" value="1"/>
</dbReference>
<dbReference type="RefSeq" id="WP_131735031.1">
    <property type="nucleotide sequence ID" value="NZ_CAACYD010000007.1"/>
</dbReference>
<evidence type="ECO:0000313" key="5">
    <source>
        <dbReference type="Proteomes" id="UP000360750"/>
    </source>
</evidence>